<dbReference type="InterPro" id="IPR018496">
    <property type="entry name" value="PsdUridine_synth_RsuA/RluB_CS"/>
</dbReference>
<dbReference type="EC" id="5.4.99.-" evidence="4"/>
<dbReference type="EMBL" id="MFTT01000008">
    <property type="protein sequence ID" value="OGI70411.1"/>
    <property type="molecule type" value="Genomic_DNA"/>
</dbReference>
<evidence type="ECO:0000256" key="2">
    <source>
        <dbReference type="ARBA" id="ARBA00023235"/>
    </source>
</evidence>
<evidence type="ECO:0000313" key="8">
    <source>
        <dbReference type="Proteomes" id="UP000178059"/>
    </source>
</evidence>
<comment type="caution">
    <text evidence="7">The sequence shown here is derived from an EMBL/GenBank/DDBJ whole genome shotgun (WGS) entry which is preliminary data.</text>
</comment>
<evidence type="ECO:0000259" key="6">
    <source>
        <dbReference type="SMART" id="SM00363"/>
    </source>
</evidence>
<dbReference type="PANTHER" id="PTHR47683">
    <property type="entry name" value="PSEUDOURIDINE SYNTHASE FAMILY PROTEIN-RELATED"/>
    <property type="match status" value="1"/>
</dbReference>
<dbReference type="CDD" id="cd00165">
    <property type="entry name" value="S4"/>
    <property type="match status" value="1"/>
</dbReference>
<evidence type="ECO:0000256" key="1">
    <source>
        <dbReference type="ARBA" id="ARBA00008348"/>
    </source>
</evidence>
<dbReference type="SMART" id="SM00363">
    <property type="entry name" value="S4"/>
    <property type="match status" value="1"/>
</dbReference>
<dbReference type="SUPFAM" id="SSF55120">
    <property type="entry name" value="Pseudouridine synthase"/>
    <property type="match status" value="1"/>
</dbReference>
<dbReference type="GO" id="GO:0000455">
    <property type="term" value="P:enzyme-directed rRNA pseudouridine synthesis"/>
    <property type="evidence" value="ECO:0007669"/>
    <property type="project" value="UniProtKB-ARBA"/>
</dbReference>
<dbReference type="Pfam" id="PF00849">
    <property type="entry name" value="PseudoU_synth_2"/>
    <property type="match status" value="1"/>
</dbReference>
<evidence type="ECO:0000313" key="7">
    <source>
        <dbReference type="EMBL" id="OGI70411.1"/>
    </source>
</evidence>
<dbReference type="InterPro" id="IPR050343">
    <property type="entry name" value="RsuA_PseudoU_synthase"/>
</dbReference>
<comment type="similarity">
    <text evidence="1 4">Belongs to the pseudouridine synthase RsuA family.</text>
</comment>
<dbReference type="STRING" id="1801743.A2824_02455"/>
<sequence length="268" mass="29985">MRINKYLAEKNVATRRGADLLISAGLVKINGRVAKLGEKVLAGDKVEVGKEIQKEYAYPHTKNFGVGVYLAYNKPAGVVTHSSKPQGHPEQSRRVTHSPQAGEKDIKQVLKLKEGMFPVGRLDKDSSGLIIITNDGRITDKMLNPKFFHEKEYSAAVDRPISNTFLLKIKQGFNIGPSTGAHHYPMRQERVRPAKIRKTGPESFDIILTEGKNRQIRRMGKALGYNVINLKRIRIMNIKLGNLKTGATRKIEGLELKEFLESLGLNFS</sequence>
<dbReference type="GO" id="GO:0003723">
    <property type="term" value="F:RNA binding"/>
    <property type="evidence" value="ECO:0007669"/>
    <property type="project" value="UniProtKB-KW"/>
</dbReference>
<dbReference type="Gene3D" id="3.10.290.10">
    <property type="entry name" value="RNA-binding S4 domain"/>
    <property type="match status" value="1"/>
</dbReference>
<organism evidence="7 8">
    <name type="scientific">Candidatus Nomurabacteria bacterium RIFCSPHIGHO2_01_FULL_42_16</name>
    <dbReference type="NCBI Taxonomy" id="1801743"/>
    <lineage>
        <taxon>Bacteria</taxon>
        <taxon>Candidatus Nomuraibacteriota</taxon>
    </lineage>
</organism>
<dbReference type="SUPFAM" id="SSF55174">
    <property type="entry name" value="Alpha-L RNA-binding motif"/>
    <property type="match status" value="1"/>
</dbReference>
<keyword evidence="2 4" id="KW-0413">Isomerase</keyword>
<dbReference type="GO" id="GO:0120159">
    <property type="term" value="F:rRNA pseudouridine synthase activity"/>
    <property type="evidence" value="ECO:0007669"/>
    <property type="project" value="UniProtKB-ARBA"/>
</dbReference>
<dbReference type="InterPro" id="IPR006145">
    <property type="entry name" value="PsdUridine_synth_RsuA/RluA"/>
</dbReference>
<dbReference type="PROSITE" id="PS01149">
    <property type="entry name" value="PSI_RSU"/>
    <property type="match status" value="1"/>
</dbReference>
<dbReference type="PROSITE" id="PS50889">
    <property type="entry name" value="S4"/>
    <property type="match status" value="1"/>
</dbReference>
<dbReference type="PANTHER" id="PTHR47683:SF2">
    <property type="entry name" value="RNA-BINDING S4 DOMAIN-CONTAINING PROTEIN"/>
    <property type="match status" value="1"/>
</dbReference>
<dbReference type="InterPro" id="IPR042092">
    <property type="entry name" value="PsdUridine_s_RsuA/RluB/E/F_cat"/>
</dbReference>
<dbReference type="Pfam" id="PF01479">
    <property type="entry name" value="S4"/>
    <property type="match status" value="1"/>
</dbReference>
<feature type="domain" description="RNA-binding S4" evidence="6">
    <location>
        <begin position="1"/>
        <end position="57"/>
    </location>
</feature>
<protein>
    <recommendedName>
        <fullName evidence="4">Pseudouridine synthase</fullName>
        <ecNumber evidence="4">5.4.99.-</ecNumber>
    </recommendedName>
</protein>
<accession>A0A1F6VL81</accession>
<dbReference type="InterPro" id="IPR020094">
    <property type="entry name" value="TruA/RsuA/RluB/E/F_N"/>
</dbReference>
<dbReference type="InterPro" id="IPR002942">
    <property type="entry name" value="S4_RNA-bd"/>
</dbReference>
<dbReference type="InterPro" id="IPR036986">
    <property type="entry name" value="S4_RNA-bd_sf"/>
</dbReference>
<name>A0A1F6VL81_9BACT</name>
<dbReference type="Proteomes" id="UP000178059">
    <property type="component" value="Unassembled WGS sequence"/>
</dbReference>
<evidence type="ECO:0000256" key="3">
    <source>
        <dbReference type="PROSITE-ProRule" id="PRU00182"/>
    </source>
</evidence>
<feature type="region of interest" description="Disordered" evidence="5">
    <location>
        <begin position="79"/>
        <end position="101"/>
    </location>
</feature>
<reference evidence="7 8" key="1">
    <citation type="journal article" date="2016" name="Nat. Commun.">
        <title>Thousands of microbial genomes shed light on interconnected biogeochemical processes in an aquifer system.</title>
        <authorList>
            <person name="Anantharaman K."/>
            <person name="Brown C.T."/>
            <person name="Hug L.A."/>
            <person name="Sharon I."/>
            <person name="Castelle C.J."/>
            <person name="Probst A.J."/>
            <person name="Thomas B.C."/>
            <person name="Singh A."/>
            <person name="Wilkins M.J."/>
            <person name="Karaoz U."/>
            <person name="Brodie E.L."/>
            <person name="Williams K.H."/>
            <person name="Hubbard S.S."/>
            <person name="Banfield J.F."/>
        </authorList>
    </citation>
    <scope>NUCLEOTIDE SEQUENCE [LARGE SCALE GENOMIC DNA]</scope>
</reference>
<gene>
    <name evidence="7" type="ORF">A2824_02455</name>
</gene>
<dbReference type="InterPro" id="IPR020103">
    <property type="entry name" value="PsdUridine_synth_cat_dom_sf"/>
</dbReference>
<evidence type="ECO:0000256" key="4">
    <source>
        <dbReference type="RuleBase" id="RU003887"/>
    </source>
</evidence>
<dbReference type="InterPro" id="IPR000748">
    <property type="entry name" value="PsdUridine_synth_RsuA/RluB/E/F"/>
</dbReference>
<dbReference type="Gene3D" id="3.30.70.1560">
    <property type="entry name" value="Alpha-L RNA-binding motif"/>
    <property type="match status" value="1"/>
</dbReference>
<dbReference type="AlphaFoldDB" id="A0A1F6VL81"/>
<proteinExistence type="inferred from homology"/>
<keyword evidence="3" id="KW-0694">RNA-binding</keyword>
<dbReference type="NCBIfam" id="TIGR00093">
    <property type="entry name" value="pseudouridine synthase"/>
    <property type="match status" value="1"/>
</dbReference>
<evidence type="ECO:0000256" key="5">
    <source>
        <dbReference type="SAM" id="MobiDB-lite"/>
    </source>
</evidence>
<dbReference type="Gene3D" id="3.30.70.580">
    <property type="entry name" value="Pseudouridine synthase I, catalytic domain, N-terminal subdomain"/>
    <property type="match status" value="1"/>
</dbReference>